<proteinExistence type="predicted"/>
<accession>A0ABP5FQ81</accession>
<dbReference type="Proteomes" id="UP001500751">
    <property type="component" value="Unassembled WGS sequence"/>
</dbReference>
<sequence>MAGDWNGDAAGDGNRARSGARDAGRAGRGLIRCPARPGSLFKKTTVVPRTMEAAVARHHPAPGDAGRSWPSGHQQAPLSFQMFHAIAEPGVTPVDQ</sequence>
<feature type="compositionally biased region" description="Low complexity" evidence="1">
    <location>
        <begin position="1"/>
        <end position="17"/>
    </location>
</feature>
<reference evidence="3" key="1">
    <citation type="journal article" date="2019" name="Int. J. Syst. Evol. Microbiol.">
        <title>The Global Catalogue of Microorganisms (GCM) 10K type strain sequencing project: providing services to taxonomists for standard genome sequencing and annotation.</title>
        <authorList>
            <consortium name="The Broad Institute Genomics Platform"/>
            <consortium name="The Broad Institute Genome Sequencing Center for Infectious Disease"/>
            <person name="Wu L."/>
            <person name="Ma J."/>
        </authorList>
    </citation>
    <scope>NUCLEOTIDE SEQUENCE [LARGE SCALE GENOMIC DNA]</scope>
    <source>
        <strain evidence="3">JCM 16014</strain>
    </source>
</reference>
<feature type="region of interest" description="Disordered" evidence="1">
    <location>
        <begin position="1"/>
        <end position="31"/>
    </location>
</feature>
<dbReference type="EMBL" id="BAAAQN010000015">
    <property type="protein sequence ID" value="GAA2029269.1"/>
    <property type="molecule type" value="Genomic_DNA"/>
</dbReference>
<organism evidence="2 3">
    <name type="scientific">Catenulispora yoronensis</name>
    <dbReference type="NCBI Taxonomy" id="450799"/>
    <lineage>
        <taxon>Bacteria</taxon>
        <taxon>Bacillati</taxon>
        <taxon>Actinomycetota</taxon>
        <taxon>Actinomycetes</taxon>
        <taxon>Catenulisporales</taxon>
        <taxon>Catenulisporaceae</taxon>
        <taxon>Catenulispora</taxon>
    </lineage>
</organism>
<name>A0ABP5FQ81_9ACTN</name>
<gene>
    <name evidence="2" type="ORF">GCM10009839_30930</name>
</gene>
<evidence type="ECO:0000313" key="2">
    <source>
        <dbReference type="EMBL" id="GAA2029269.1"/>
    </source>
</evidence>
<keyword evidence="3" id="KW-1185">Reference proteome</keyword>
<evidence type="ECO:0000256" key="1">
    <source>
        <dbReference type="SAM" id="MobiDB-lite"/>
    </source>
</evidence>
<protein>
    <submittedName>
        <fullName evidence="2">Uncharacterized protein</fullName>
    </submittedName>
</protein>
<evidence type="ECO:0000313" key="3">
    <source>
        <dbReference type="Proteomes" id="UP001500751"/>
    </source>
</evidence>
<comment type="caution">
    <text evidence="2">The sequence shown here is derived from an EMBL/GenBank/DDBJ whole genome shotgun (WGS) entry which is preliminary data.</text>
</comment>